<dbReference type="EMBL" id="UINC01202498">
    <property type="protein sequence ID" value="SVE22328.1"/>
    <property type="molecule type" value="Genomic_DNA"/>
</dbReference>
<dbReference type="AlphaFoldDB" id="A0A383BSJ6"/>
<reference evidence="1" key="1">
    <citation type="submission" date="2018-05" db="EMBL/GenBank/DDBJ databases">
        <authorList>
            <person name="Lanie J.A."/>
            <person name="Ng W.-L."/>
            <person name="Kazmierczak K.M."/>
            <person name="Andrzejewski T.M."/>
            <person name="Davidsen T.M."/>
            <person name="Wayne K.J."/>
            <person name="Tettelin H."/>
            <person name="Glass J.I."/>
            <person name="Rusch D."/>
            <person name="Podicherti R."/>
            <person name="Tsui H.-C.T."/>
            <person name="Winkler M.E."/>
        </authorList>
    </citation>
    <scope>NUCLEOTIDE SEQUENCE</scope>
</reference>
<gene>
    <name evidence="1" type="ORF">METZ01_LOCUS475182</name>
</gene>
<organism evidence="1">
    <name type="scientific">marine metagenome</name>
    <dbReference type="NCBI Taxonomy" id="408172"/>
    <lineage>
        <taxon>unclassified sequences</taxon>
        <taxon>metagenomes</taxon>
        <taxon>ecological metagenomes</taxon>
    </lineage>
</organism>
<accession>A0A383BSJ6</accession>
<protein>
    <submittedName>
        <fullName evidence="1">Uncharacterized protein</fullName>
    </submittedName>
</protein>
<name>A0A383BSJ6_9ZZZZ</name>
<evidence type="ECO:0000313" key="1">
    <source>
        <dbReference type="EMBL" id="SVE22328.1"/>
    </source>
</evidence>
<proteinExistence type="predicted"/>
<sequence length="31" mass="3475">MSVMRFSSLFTSLLAVFMVANFEKPISNSYG</sequence>
<feature type="non-terminal residue" evidence="1">
    <location>
        <position position="31"/>
    </location>
</feature>